<dbReference type="Proteomes" id="UP001595693">
    <property type="component" value="Unassembled WGS sequence"/>
</dbReference>
<gene>
    <name evidence="1" type="ORF">ACFOW3_13645</name>
</gene>
<sequence>MTFIAYLLMVAGATVGGLPGELLLIAAFIALPIGSVCLAKGA</sequence>
<protein>
    <recommendedName>
        <fullName evidence="3">Sulfite exporter TauE/SafE family protein</fullName>
    </recommendedName>
</protein>
<reference evidence="2" key="1">
    <citation type="journal article" date="2019" name="Int. J. Syst. Evol. Microbiol.">
        <title>The Global Catalogue of Microorganisms (GCM) 10K type strain sequencing project: providing services to taxonomists for standard genome sequencing and annotation.</title>
        <authorList>
            <consortium name="The Broad Institute Genomics Platform"/>
            <consortium name="The Broad Institute Genome Sequencing Center for Infectious Disease"/>
            <person name="Wu L."/>
            <person name="Ma J."/>
        </authorList>
    </citation>
    <scope>NUCLEOTIDE SEQUENCE [LARGE SCALE GENOMIC DNA]</scope>
    <source>
        <strain evidence="2">CCUG 2113</strain>
    </source>
</reference>
<proteinExistence type="predicted"/>
<evidence type="ECO:0008006" key="3">
    <source>
        <dbReference type="Google" id="ProtNLM"/>
    </source>
</evidence>
<name>A0ABV8DBB8_9BURK</name>
<keyword evidence="2" id="KW-1185">Reference proteome</keyword>
<evidence type="ECO:0000313" key="2">
    <source>
        <dbReference type="Proteomes" id="UP001595693"/>
    </source>
</evidence>
<comment type="caution">
    <text evidence="1">The sequence shown here is derived from an EMBL/GenBank/DDBJ whole genome shotgun (WGS) entry which is preliminary data.</text>
</comment>
<dbReference type="RefSeq" id="WP_255354200.1">
    <property type="nucleotide sequence ID" value="NZ_JAMXAX010000009.1"/>
</dbReference>
<accession>A0ABV8DBB8</accession>
<organism evidence="1 2">
    <name type="scientific">Acidovorax facilis</name>
    <dbReference type="NCBI Taxonomy" id="12917"/>
    <lineage>
        <taxon>Bacteria</taxon>
        <taxon>Pseudomonadati</taxon>
        <taxon>Pseudomonadota</taxon>
        <taxon>Betaproteobacteria</taxon>
        <taxon>Burkholderiales</taxon>
        <taxon>Comamonadaceae</taxon>
        <taxon>Acidovorax</taxon>
    </lineage>
</organism>
<dbReference type="EMBL" id="JBHSAJ010000037">
    <property type="protein sequence ID" value="MFC3935660.1"/>
    <property type="molecule type" value="Genomic_DNA"/>
</dbReference>
<evidence type="ECO:0000313" key="1">
    <source>
        <dbReference type="EMBL" id="MFC3935660.1"/>
    </source>
</evidence>